<gene>
    <name evidence="1" type="ORF">TM448A02610_0008</name>
</gene>
<sequence length="135" mass="16541">MVTEKYIKMCDQAKQLQNAWEPKDWDTFVFRDSEEMDIQMYMEGEYNRKEMWIVDSIYIWLPTQEQLQEMMPKSDVTSLVEYIKNAELRYHDRFDENAVGYFTGTFISLTELWLAFVMRECWNKIWTGEKWEEVK</sequence>
<organism evidence="1">
    <name type="scientific">viral metagenome</name>
    <dbReference type="NCBI Taxonomy" id="1070528"/>
    <lineage>
        <taxon>unclassified sequences</taxon>
        <taxon>metagenomes</taxon>
        <taxon>organismal metagenomes</taxon>
    </lineage>
</organism>
<dbReference type="EMBL" id="MT144330">
    <property type="protein sequence ID" value="QJA52317.1"/>
    <property type="molecule type" value="Genomic_DNA"/>
</dbReference>
<name>A0A6H1ZYC0_9ZZZZ</name>
<dbReference type="AlphaFoldDB" id="A0A6H1ZYC0"/>
<proteinExistence type="predicted"/>
<reference evidence="1" key="1">
    <citation type="submission" date="2020-03" db="EMBL/GenBank/DDBJ databases">
        <title>The deep terrestrial virosphere.</title>
        <authorList>
            <person name="Holmfeldt K."/>
            <person name="Nilsson E."/>
            <person name="Simone D."/>
            <person name="Lopez-Fernandez M."/>
            <person name="Wu X."/>
            <person name="de Brujin I."/>
            <person name="Lundin D."/>
            <person name="Andersson A."/>
            <person name="Bertilsson S."/>
            <person name="Dopson M."/>
        </authorList>
    </citation>
    <scope>NUCLEOTIDE SEQUENCE</scope>
    <source>
        <strain evidence="1">TM448A02610</strain>
    </source>
</reference>
<accession>A0A6H1ZYC0</accession>
<protein>
    <submittedName>
        <fullName evidence="1">Uncharacterized protein</fullName>
    </submittedName>
</protein>
<evidence type="ECO:0000313" key="1">
    <source>
        <dbReference type="EMBL" id="QJA52317.1"/>
    </source>
</evidence>